<organism evidence="2">
    <name type="scientific">Opuntia streptacantha</name>
    <name type="common">Prickly pear cactus</name>
    <name type="synonym">Opuntia cardona</name>
    <dbReference type="NCBI Taxonomy" id="393608"/>
    <lineage>
        <taxon>Eukaryota</taxon>
        <taxon>Viridiplantae</taxon>
        <taxon>Streptophyta</taxon>
        <taxon>Embryophyta</taxon>
        <taxon>Tracheophyta</taxon>
        <taxon>Spermatophyta</taxon>
        <taxon>Magnoliopsida</taxon>
        <taxon>eudicotyledons</taxon>
        <taxon>Gunneridae</taxon>
        <taxon>Pentapetalae</taxon>
        <taxon>Caryophyllales</taxon>
        <taxon>Cactineae</taxon>
        <taxon>Cactaceae</taxon>
        <taxon>Opuntioideae</taxon>
        <taxon>Opuntia</taxon>
    </lineage>
</organism>
<sequence length="107" mass="12472">MITKNPNNRRAQDLPSPRYEREDNIDFGRAGWGSVRKNSEVLYLKDDANHLKSLHHKNNNVSCIIEIATRKLKHLCLICINLRHSRPNFYLKDDANHLKAYTTKTTT</sequence>
<proteinExistence type="predicted"/>
<accession>A0A7C8ZKW7</accession>
<evidence type="ECO:0000313" key="2">
    <source>
        <dbReference type="EMBL" id="MBA4644315.1"/>
    </source>
</evidence>
<dbReference type="AlphaFoldDB" id="A0A7C8ZKW7"/>
<evidence type="ECO:0000256" key="1">
    <source>
        <dbReference type="SAM" id="MobiDB-lite"/>
    </source>
</evidence>
<reference evidence="2" key="1">
    <citation type="journal article" date="2013" name="J. Plant Res.">
        <title>Effect of fungi and light on seed germination of three Opuntia species from semiarid lands of central Mexico.</title>
        <authorList>
            <person name="Delgado-Sanchez P."/>
            <person name="Jimenez-Bremont J.F."/>
            <person name="Guerrero-Gonzalez Mde L."/>
            <person name="Flores J."/>
        </authorList>
    </citation>
    <scope>NUCLEOTIDE SEQUENCE</scope>
    <source>
        <tissue evidence="2">Cladode</tissue>
    </source>
</reference>
<feature type="region of interest" description="Disordered" evidence="1">
    <location>
        <begin position="1"/>
        <end position="24"/>
    </location>
</feature>
<name>A0A7C8ZKW7_OPUST</name>
<dbReference type="EMBL" id="GISG01137811">
    <property type="protein sequence ID" value="MBA4644315.1"/>
    <property type="molecule type" value="Transcribed_RNA"/>
</dbReference>
<reference evidence="2" key="2">
    <citation type="submission" date="2020-07" db="EMBL/GenBank/DDBJ databases">
        <authorList>
            <person name="Vera ALvarez R."/>
            <person name="Arias-Moreno D.M."/>
            <person name="Jimenez-Jacinto V."/>
            <person name="Jimenez-Bremont J.F."/>
            <person name="Swaminathan K."/>
            <person name="Moose S.P."/>
            <person name="Guerrero-Gonzalez M.L."/>
            <person name="Marino-Ramirez L."/>
            <person name="Landsman D."/>
            <person name="Rodriguez-Kessler M."/>
            <person name="Delgado-Sanchez P."/>
        </authorList>
    </citation>
    <scope>NUCLEOTIDE SEQUENCE</scope>
    <source>
        <tissue evidence="2">Cladode</tissue>
    </source>
</reference>
<protein>
    <submittedName>
        <fullName evidence="2">Uncharacterized protein</fullName>
    </submittedName>
</protein>